<protein>
    <submittedName>
        <fullName evidence="5">GCN5 family acetyltransferase</fullName>
    </submittedName>
</protein>
<keyword evidence="1 5" id="KW-0808">Transferase</keyword>
<evidence type="ECO:0000259" key="4">
    <source>
        <dbReference type="PROSITE" id="PS51186"/>
    </source>
</evidence>
<evidence type="ECO:0000313" key="5">
    <source>
        <dbReference type="EMBL" id="ODR94902.1"/>
    </source>
</evidence>
<accession>A0A1E3VN26</accession>
<dbReference type="InterPro" id="IPR000182">
    <property type="entry name" value="GNAT_dom"/>
</dbReference>
<gene>
    <name evidence="5" type="ORF">AUC70_03700</name>
</gene>
<dbReference type="PROSITE" id="PS51186">
    <property type="entry name" value="GNAT"/>
    <property type="match status" value="1"/>
</dbReference>
<keyword evidence="6" id="KW-1185">Reference proteome</keyword>
<comment type="caution">
    <text evidence="5">The sequence shown here is derived from an EMBL/GenBank/DDBJ whole genome shotgun (WGS) entry which is preliminary data.</text>
</comment>
<dbReference type="Pfam" id="PF13302">
    <property type="entry name" value="Acetyltransf_3"/>
    <property type="match status" value="1"/>
</dbReference>
<sequence>MALLRAATPGDFGPVLETDRVLLRAPQMSDYPAWAELRAASQDFLVPWEPLWAPDELSRASFRRRIRHYLRDMREDMGYALFVYDTHSTALVGGITLCNVRRGVTQSCTLGYWVGAAYARQGYITAAVRAVVPFVFDSLELHRLEAACLPTNTASMRLLERVGFKKEGLARRYLRINGDWRDHLLYALLETDQRVPGNGG</sequence>
<dbReference type="GO" id="GO:0005737">
    <property type="term" value="C:cytoplasm"/>
    <property type="evidence" value="ECO:0007669"/>
    <property type="project" value="TreeGrafter"/>
</dbReference>
<evidence type="ECO:0000256" key="1">
    <source>
        <dbReference type="ARBA" id="ARBA00022679"/>
    </source>
</evidence>
<comment type="similarity">
    <text evidence="3">Belongs to the acetyltransferase family. RimJ subfamily.</text>
</comment>
<proteinExistence type="inferred from homology"/>
<reference evidence="5 6" key="1">
    <citation type="journal article" date="2016" name="Environ. Microbiol.">
        <title>New Methyloceanibacter diversity from North Sea sediments includes methanotroph containing solely the soluble methane monooxygenase.</title>
        <authorList>
            <person name="Vekeman B."/>
            <person name="Kerckhof F.M."/>
            <person name="Cremers G."/>
            <person name="de Vos P."/>
            <person name="Vandamme P."/>
            <person name="Boon N."/>
            <person name="Op den Camp H.J."/>
            <person name="Heylen K."/>
        </authorList>
    </citation>
    <scope>NUCLEOTIDE SEQUENCE [LARGE SCALE GENOMIC DNA]</scope>
    <source>
        <strain evidence="5 6">R-67176</strain>
    </source>
</reference>
<dbReference type="PANTHER" id="PTHR43792:SF8">
    <property type="entry name" value="[RIBOSOMAL PROTEIN US5]-ALANINE N-ACETYLTRANSFERASE"/>
    <property type="match status" value="1"/>
</dbReference>
<evidence type="ECO:0000256" key="3">
    <source>
        <dbReference type="ARBA" id="ARBA00038502"/>
    </source>
</evidence>
<feature type="domain" description="N-acetyltransferase" evidence="4">
    <location>
        <begin position="35"/>
        <end position="191"/>
    </location>
</feature>
<keyword evidence="2" id="KW-0012">Acyltransferase</keyword>
<dbReference type="STRING" id="1774970.AUC70_03700"/>
<dbReference type="SUPFAM" id="SSF55729">
    <property type="entry name" value="Acyl-CoA N-acyltransferases (Nat)"/>
    <property type="match status" value="1"/>
</dbReference>
<evidence type="ECO:0000313" key="6">
    <source>
        <dbReference type="Proteomes" id="UP000094172"/>
    </source>
</evidence>
<name>A0A1E3VN26_9HYPH</name>
<dbReference type="AlphaFoldDB" id="A0A1E3VN26"/>
<organism evidence="5 6">
    <name type="scientific">Methyloceanibacter stevinii</name>
    <dbReference type="NCBI Taxonomy" id="1774970"/>
    <lineage>
        <taxon>Bacteria</taxon>
        <taxon>Pseudomonadati</taxon>
        <taxon>Pseudomonadota</taxon>
        <taxon>Alphaproteobacteria</taxon>
        <taxon>Hyphomicrobiales</taxon>
        <taxon>Hyphomicrobiaceae</taxon>
        <taxon>Methyloceanibacter</taxon>
    </lineage>
</organism>
<dbReference type="GO" id="GO:0008999">
    <property type="term" value="F:protein-N-terminal-alanine acetyltransferase activity"/>
    <property type="evidence" value="ECO:0007669"/>
    <property type="project" value="TreeGrafter"/>
</dbReference>
<dbReference type="Gene3D" id="3.40.630.30">
    <property type="match status" value="1"/>
</dbReference>
<dbReference type="RefSeq" id="WP_069444204.1">
    <property type="nucleotide sequence ID" value="NZ_LPWE01000011.1"/>
</dbReference>
<dbReference type="Proteomes" id="UP000094172">
    <property type="component" value="Unassembled WGS sequence"/>
</dbReference>
<dbReference type="PANTHER" id="PTHR43792">
    <property type="entry name" value="GNAT FAMILY, PUTATIVE (AFU_ORTHOLOGUE AFUA_3G00765)-RELATED-RELATED"/>
    <property type="match status" value="1"/>
</dbReference>
<dbReference type="EMBL" id="LPWE01000011">
    <property type="protein sequence ID" value="ODR94902.1"/>
    <property type="molecule type" value="Genomic_DNA"/>
</dbReference>
<dbReference type="InterPro" id="IPR016181">
    <property type="entry name" value="Acyl_CoA_acyltransferase"/>
</dbReference>
<dbReference type="InterPro" id="IPR051531">
    <property type="entry name" value="N-acetyltransferase"/>
</dbReference>
<evidence type="ECO:0000256" key="2">
    <source>
        <dbReference type="ARBA" id="ARBA00023315"/>
    </source>
</evidence>